<accession>A0ABV6QCZ3</accession>
<dbReference type="Pfam" id="PF12728">
    <property type="entry name" value="HTH_17"/>
    <property type="match status" value="1"/>
</dbReference>
<dbReference type="Proteomes" id="UP001589890">
    <property type="component" value="Unassembled WGS sequence"/>
</dbReference>
<gene>
    <name evidence="2" type="ORF">ACFFGN_00035</name>
</gene>
<dbReference type="InterPro" id="IPR041657">
    <property type="entry name" value="HTH_17"/>
</dbReference>
<name>A0ABV6QCZ3_9ACTN</name>
<proteinExistence type="predicted"/>
<reference evidence="2 3" key="1">
    <citation type="submission" date="2024-09" db="EMBL/GenBank/DDBJ databases">
        <authorList>
            <person name="Sun Q."/>
            <person name="Mori K."/>
        </authorList>
    </citation>
    <scope>NUCLEOTIDE SEQUENCE [LARGE SCALE GENOMIC DNA]</scope>
    <source>
        <strain evidence="2 3">CGMCC 1.15906</strain>
    </source>
</reference>
<dbReference type="InterPro" id="IPR009061">
    <property type="entry name" value="DNA-bd_dom_put_sf"/>
</dbReference>
<evidence type="ECO:0000259" key="1">
    <source>
        <dbReference type="Pfam" id="PF12728"/>
    </source>
</evidence>
<keyword evidence="3" id="KW-1185">Reference proteome</keyword>
<feature type="domain" description="Helix-turn-helix" evidence="1">
    <location>
        <begin position="17"/>
        <end position="62"/>
    </location>
</feature>
<sequence length="68" mass="7896">MSETKNSDRAREPLWGVEEVSIYLGVPVRTLYQWRTKNYGPPGERIGRHLRYKATDVVAWFDGLADRS</sequence>
<dbReference type="RefSeq" id="WP_380043074.1">
    <property type="nucleotide sequence ID" value="NZ_JBHLTC010000001.1"/>
</dbReference>
<dbReference type="SUPFAM" id="SSF46955">
    <property type="entry name" value="Putative DNA-binding domain"/>
    <property type="match status" value="1"/>
</dbReference>
<evidence type="ECO:0000313" key="3">
    <source>
        <dbReference type="Proteomes" id="UP001589890"/>
    </source>
</evidence>
<protein>
    <submittedName>
        <fullName evidence="2">Helix-turn-helix transcriptional regulator</fullName>
    </submittedName>
</protein>
<dbReference type="EMBL" id="JBHLTC010000001">
    <property type="protein sequence ID" value="MFC0622433.1"/>
    <property type="molecule type" value="Genomic_DNA"/>
</dbReference>
<evidence type="ECO:0000313" key="2">
    <source>
        <dbReference type="EMBL" id="MFC0622433.1"/>
    </source>
</evidence>
<comment type="caution">
    <text evidence="2">The sequence shown here is derived from an EMBL/GenBank/DDBJ whole genome shotgun (WGS) entry which is preliminary data.</text>
</comment>
<organism evidence="2 3">
    <name type="scientific">Kribbella deserti</name>
    <dbReference type="NCBI Taxonomy" id="1926257"/>
    <lineage>
        <taxon>Bacteria</taxon>
        <taxon>Bacillati</taxon>
        <taxon>Actinomycetota</taxon>
        <taxon>Actinomycetes</taxon>
        <taxon>Propionibacteriales</taxon>
        <taxon>Kribbellaceae</taxon>
        <taxon>Kribbella</taxon>
    </lineage>
</organism>